<evidence type="ECO:0000313" key="5">
    <source>
        <dbReference type="Proteomes" id="UP001347796"/>
    </source>
</evidence>
<dbReference type="EMBL" id="JAZGQO010000008">
    <property type="protein sequence ID" value="KAK6178839.1"/>
    <property type="molecule type" value="Genomic_DNA"/>
</dbReference>
<organism evidence="4 5">
    <name type="scientific">Patella caerulea</name>
    <name type="common">Rayed Mediterranean limpet</name>
    <dbReference type="NCBI Taxonomy" id="87958"/>
    <lineage>
        <taxon>Eukaryota</taxon>
        <taxon>Metazoa</taxon>
        <taxon>Spiralia</taxon>
        <taxon>Lophotrochozoa</taxon>
        <taxon>Mollusca</taxon>
        <taxon>Gastropoda</taxon>
        <taxon>Patellogastropoda</taxon>
        <taxon>Patelloidea</taxon>
        <taxon>Patellidae</taxon>
        <taxon>Patella</taxon>
    </lineage>
</organism>
<dbReference type="Proteomes" id="UP001347796">
    <property type="component" value="Unassembled WGS sequence"/>
</dbReference>
<proteinExistence type="inferred from homology"/>
<dbReference type="InterPro" id="IPR044294">
    <property type="entry name" value="Lipase-like"/>
</dbReference>
<protein>
    <recommendedName>
        <fullName evidence="3">DUF676 domain-containing protein</fullName>
    </recommendedName>
</protein>
<sequence length="1185" mass="133362">MCELQATIEFSVELNKFYNVDLFQRGFYHVRTSIRMPPKAPAKIEVCFPKDIGKECDSLLPSSIIDNVAISKTFQILYRNEDVVINDPMIFRIHTLVDSTKLEENLENLELQLCVELWFGEEDFGSSLLERMEMVSQRILQLHFSPTKGLHHHVPVLFDYFHLACVEVTIHGCLIAIHQPYLNMPRPAKTAWANKPPDQSTLETVYFGQRPISTMSTTSTSMSMRLLQAHSVHKLICKLLLSANESLQSTFQFYLSKLPQVKSKLEIKDCHEKLQIILANLQSIDDEDDLIQTVITDITQLCAENVILWTKYLEAVTLAKPVHSYLAQEHHTARVKRFAEAFFTFEYPKITCLSCYEPTIHGHDEIAKTVSTSDYFLNIPPITVECPELDGDSTSMPIIFEDIYHDNWMNALDVSKLRNSEKKKIKPEKSVEIKDSVLSSSLEKEDSLHRKQPKKKFIKNMKPDAFRRPSSYSCSDAEQASNVDKKGVVLLGYRKKPVPEFYPSKSVELGTFSPLPISSIDNLGMPSAKALSATSMSSLLVRSCWSRTSVSSLPDFLDRSRHLSDSSESGFQEAEELDKARARFKAHRSHTAPIPGSGAKLQKSAHVDQNVDPCTTSSDPQIRKKLEFCKDDKESVSNIEEETNIQYVNNLIASTNDDESDDGDDDVCNGYDDYLETHCKESEPDNVNHLSHKLDTTNISNCDNLQTADPNNTTKPPGDQSALSSVDATSLDGVNITVSASNLSKDSGIHYNVDTVSVCSDTSSVFNPQMTVLELLKEEYTKSQKEAVTNDSLSTSHGMLPCHRAASDTDIVRKVDTHTDLTSASSKLDCDVSVSSDKLSRLLSSSSSNPELSRFADSAAPKLVSLVGHNTINFITLREELKQQIKYQGHIYSECPTLASVSPYFVTPDTDDDNDGIHLIVCVHGLDGNSADLRLVRTYVEMALPGYRLEFLMSERNQQDTFSNFDVMTDRLVEELLSYIDLYGLQAQRISFVGHSLGNIIIRSALARKELRHLLPRMYTFLSLSGPHLGTLYNTSGLVNMGMWFMQKWKKSGSLLQLSLKDHSDPRQCFLYQLSQRSELHHFKNVVLVGSSQDRYVPYHSSRIEYCRSAQRDASLTGKIYKEMVENLLRPIVDAPNCKLIRYDVFHALPSTANTIIGRAAHIAVLDSEIFIEKFLTVAGLKYFK</sequence>
<gene>
    <name evidence="4" type="ORF">SNE40_011333</name>
</gene>
<comment type="similarity">
    <text evidence="1">Belongs to the FAM135 family.</text>
</comment>
<dbReference type="InterPro" id="IPR007751">
    <property type="entry name" value="DUF676_lipase-like"/>
</dbReference>
<feature type="region of interest" description="Disordered" evidence="2">
    <location>
        <begin position="701"/>
        <end position="725"/>
    </location>
</feature>
<reference evidence="4 5" key="1">
    <citation type="submission" date="2024-01" db="EMBL/GenBank/DDBJ databases">
        <title>The genome of the rayed Mediterranean limpet Patella caerulea (Linnaeus, 1758).</title>
        <authorList>
            <person name="Anh-Thu Weber A."/>
            <person name="Halstead-Nussloch G."/>
        </authorList>
    </citation>
    <scope>NUCLEOTIDE SEQUENCE [LARGE SCALE GENOMIC DNA]</scope>
    <source>
        <strain evidence="4">AATW-2023a</strain>
        <tissue evidence="4">Whole specimen</tissue>
    </source>
</reference>
<keyword evidence="5" id="KW-1185">Reference proteome</keyword>
<dbReference type="Pfam" id="PF05057">
    <property type="entry name" value="DUF676"/>
    <property type="match status" value="1"/>
</dbReference>
<dbReference type="PANTHER" id="PTHR12482">
    <property type="entry name" value="LIPASE ROG1-RELATED-RELATED"/>
    <property type="match status" value="1"/>
</dbReference>
<feature type="domain" description="DUF676" evidence="3">
    <location>
        <begin position="915"/>
        <end position="1105"/>
    </location>
</feature>
<dbReference type="InterPro" id="IPR029058">
    <property type="entry name" value="AB_hydrolase_fold"/>
</dbReference>
<dbReference type="PANTHER" id="PTHR12482:SF5">
    <property type="entry name" value="DUF676 DOMAIN-CONTAINING PROTEIN"/>
    <property type="match status" value="1"/>
</dbReference>
<comment type="caution">
    <text evidence="4">The sequence shown here is derived from an EMBL/GenBank/DDBJ whole genome shotgun (WGS) entry which is preliminary data.</text>
</comment>
<evidence type="ECO:0000259" key="3">
    <source>
        <dbReference type="Pfam" id="PF05057"/>
    </source>
</evidence>
<dbReference type="Gene3D" id="3.40.50.1820">
    <property type="entry name" value="alpha/beta hydrolase"/>
    <property type="match status" value="1"/>
</dbReference>
<dbReference type="InterPro" id="IPR022122">
    <property type="entry name" value="DUF3657"/>
</dbReference>
<name>A0AAN8JNC7_PATCE</name>
<accession>A0AAN8JNC7</accession>
<dbReference type="AlphaFoldDB" id="A0AAN8JNC7"/>
<evidence type="ECO:0000256" key="1">
    <source>
        <dbReference type="ARBA" id="ARBA00007949"/>
    </source>
</evidence>
<evidence type="ECO:0000256" key="2">
    <source>
        <dbReference type="SAM" id="MobiDB-lite"/>
    </source>
</evidence>
<dbReference type="FunFam" id="3.40.50.1820:FF:000004">
    <property type="entry name" value="Protein FAM135A isoform a"/>
    <property type="match status" value="1"/>
</dbReference>
<dbReference type="SUPFAM" id="SSF53474">
    <property type="entry name" value="alpha/beta-Hydrolases"/>
    <property type="match status" value="1"/>
</dbReference>
<evidence type="ECO:0000313" key="4">
    <source>
        <dbReference type="EMBL" id="KAK6178839.1"/>
    </source>
</evidence>
<dbReference type="Pfam" id="PF12394">
    <property type="entry name" value="DUF3657"/>
    <property type="match status" value="1"/>
</dbReference>